<dbReference type="FunFam" id="3.40.30.10:FF:000016">
    <property type="entry name" value="Glutathione S-transferase F2"/>
    <property type="match status" value="1"/>
</dbReference>
<dbReference type="Proteomes" id="UP000092993">
    <property type="component" value="Unassembled WGS sequence"/>
</dbReference>
<dbReference type="CDD" id="cd03053">
    <property type="entry name" value="GST_N_Phi"/>
    <property type="match status" value="1"/>
</dbReference>
<dbReference type="PANTHER" id="PTHR43900:SF3">
    <property type="entry name" value="GLUTATHIONE S-TRANSFERASE RHO"/>
    <property type="match status" value="1"/>
</dbReference>
<dbReference type="InterPro" id="IPR004045">
    <property type="entry name" value="Glutathione_S-Trfase_N"/>
</dbReference>
<dbReference type="GO" id="GO:0004364">
    <property type="term" value="F:glutathione transferase activity"/>
    <property type="evidence" value="ECO:0007669"/>
    <property type="project" value="UniProtKB-EC"/>
</dbReference>
<comment type="similarity">
    <text evidence="4">Belongs to the GST superfamily.</text>
</comment>
<accession>A0A1C7LSS4</accession>
<dbReference type="EC" id="2.5.1.18" evidence="1"/>
<comment type="catalytic activity">
    <reaction evidence="3">
        <text>RX + glutathione = an S-substituted glutathione + a halide anion + H(+)</text>
        <dbReference type="Rhea" id="RHEA:16437"/>
        <dbReference type="ChEBI" id="CHEBI:15378"/>
        <dbReference type="ChEBI" id="CHEBI:16042"/>
        <dbReference type="ChEBI" id="CHEBI:17792"/>
        <dbReference type="ChEBI" id="CHEBI:57925"/>
        <dbReference type="ChEBI" id="CHEBI:90779"/>
        <dbReference type="EC" id="2.5.1.18"/>
    </reaction>
</comment>
<reference evidence="7 8" key="1">
    <citation type="submission" date="2016-03" db="EMBL/GenBank/DDBJ databases">
        <title>Whole genome sequencing of Grifola frondosa 9006-11.</title>
        <authorList>
            <person name="Min B."/>
            <person name="Park H."/>
            <person name="Kim J.-G."/>
            <person name="Cho H."/>
            <person name="Oh Y.-L."/>
            <person name="Kong W.-S."/>
            <person name="Choi I.-G."/>
        </authorList>
    </citation>
    <scope>NUCLEOTIDE SEQUENCE [LARGE SCALE GENOMIC DNA]</scope>
    <source>
        <strain evidence="7 8">9006-11</strain>
    </source>
</reference>
<feature type="domain" description="GST N-terminal" evidence="5">
    <location>
        <begin position="1"/>
        <end position="83"/>
    </location>
</feature>
<dbReference type="GO" id="GO:0043295">
    <property type="term" value="F:glutathione binding"/>
    <property type="evidence" value="ECO:0007669"/>
    <property type="project" value="TreeGrafter"/>
</dbReference>
<dbReference type="PROSITE" id="PS50404">
    <property type="entry name" value="GST_NTER"/>
    <property type="match status" value="1"/>
</dbReference>
<evidence type="ECO:0000259" key="5">
    <source>
        <dbReference type="PROSITE" id="PS50404"/>
    </source>
</evidence>
<dbReference type="GO" id="GO:0005737">
    <property type="term" value="C:cytoplasm"/>
    <property type="evidence" value="ECO:0007669"/>
    <property type="project" value="TreeGrafter"/>
</dbReference>
<dbReference type="GO" id="GO:0006749">
    <property type="term" value="P:glutathione metabolic process"/>
    <property type="evidence" value="ECO:0007669"/>
    <property type="project" value="TreeGrafter"/>
</dbReference>
<evidence type="ECO:0000259" key="6">
    <source>
        <dbReference type="PROSITE" id="PS50405"/>
    </source>
</evidence>
<feature type="domain" description="GST C-terminal" evidence="6">
    <location>
        <begin position="92"/>
        <end position="212"/>
    </location>
</feature>
<dbReference type="EMBL" id="LUGG01000025">
    <property type="protein sequence ID" value="OBZ67186.1"/>
    <property type="molecule type" value="Genomic_DNA"/>
</dbReference>
<name>A0A1C7LSS4_GRIFR</name>
<dbReference type="Gene3D" id="3.40.30.10">
    <property type="entry name" value="Glutaredoxin"/>
    <property type="match status" value="1"/>
</dbReference>
<dbReference type="OrthoDB" id="249703at2759"/>
<keyword evidence="2" id="KW-0808">Transferase</keyword>
<evidence type="ECO:0000256" key="1">
    <source>
        <dbReference type="ARBA" id="ARBA00012452"/>
    </source>
</evidence>
<dbReference type="AlphaFoldDB" id="A0A1C7LSS4"/>
<evidence type="ECO:0000313" key="7">
    <source>
        <dbReference type="EMBL" id="OBZ67186.1"/>
    </source>
</evidence>
<evidence type="ECO:0000256" key="4">
    <source>
        <dbReference type="RuleBase" id="RU003494"/>
    </source>
</evidence>
<dbReference type="SUPFAM" id="SSF52833">
    <property type="entry name" value="Thioredoxin-like"/>
    <property type="match status" value="1"/>
</dbReference>
<protein>
    <recommendedName>
        <fullName evidence="1">glutathione transferase</fullName>
        <ecNumber evidence="1">2.5.1.18</ecNumber>
    </recommendedName>
</protein>
<keyword evidence="8" id="KW-1185">Reference proteome</keyword>
<dbReference type="InterPro" id="IPR040079">
    <property type="entry name" value="Glutathione_S-Trfase"/>
</dbReference>
<dbReference type="Gene3D" id="1.20.1050.10">
    <property type="match status" value="1"/>
</dbReference>
<dbReference type="CDD" id="cd02440">
    <property type="entry name" value="AdoMet_MTases"/>
    <property type="match status" value="1"/>
</dbReference>
<dbReference type="PANTHER" id="PTHR43900">
    <property type="entry name" value="GLUTATHIONE S-TRANSFERASE RHO"/>
    <property type="match status" value="1"/>
</dbReference>
<gene>
    <name evidence="7" type="ORF">A0H81_12786</name>
</gene>
<dbReference type="PROSITE" id="PS50405">
    <property type="entry name" value="GST_CTER"/>
    <property type="match status" value="1"/>
</dbReference>
<dbReference type="SFLD" id="SFLDS00019">
    <property type="entry name" value="Glutathione_Transferase_(cytos"/>
    <property type="match status" value="1"/>
</dbReference>
<dbReference type="SFLD" id="SFLDG00358">
    <property type="entry name" value="Main_(cytGST)"/>
    <property type="match status" value="1"/>
</dbReference>
<proteinExistence type="inferred from homology"/>
<dbReference type="InterPro" id="IPR004046">
    <property type="entry name" value="GST_C"/>
</dbReference>
<organism evidence="7 8">
    <name type="scientific">Grifola frondosa</name>
    <name type="common">Maitake</name>
    <name type="synonym">Polyporus frondosus</name>
    <dbReference type="NCBI Taxonomy" id="5627"/>
    <lineage>
        <taxon>Eukaryota</taxon>
        <taxon>Fungi</taxon>
        <taxon>Dikarya</taxon>
        <taxon>Basidiomycota</taxon>
        <taxon>Agaricomycotina</taxon>
        <taxon>Agaricomycetes</taxon>
        <taxon>Polyporales</taxon>
        <taxon>Grifolaceae</taxon>
        <taxon>Grifola</taxon>
    </lineage>
</organism>
<dbReference type="STRING" id="5627.A0A1C7LSS4"/>
<dbReference type="InterPro" id="IPR036282">
    <property type="entry name" value="Glutathione-S-Trfase_C_sf"/>
</dbReference>
<sequence length="379" mass="41811">MAIKLYGFPASTCTRRVAVVLKEKNVPYEFVGVDRTSSEHKSENYLAKQPFGQVPYIVDEDGFTLFESRAIGRYIATKYAAQGEKLIPDPSDLKATALFEQAASIEAFNFDPSQLMQRDAAADVKLLESYKTALNAKLDAYEVILSKTKYLAGDSVTLADLFHLPFGARLEEYGVNVLTSEKRPNVARRRSLWPSHHPDAPPVLIPRPETEDWAIRLSELITPSPEKPISLLDLCTGTGCIPLLLCHVWSPGSVRATGVDILPSALKLARDNAVLNGVAVSEVGPLSQAFDSWKQNTFATYQADILSKDFARLSALEPPYDVITSNPPYIPRKDYDALDPSVKDWEDSRALLGDPDPLAPEAVSEGHRGLSFYHTIATF</sequence>
<dbReference type="InterPro" id="IPR036249">
    <property type="entry name" value="Thioredoxin-like_sf"/>
</dbReference>
<dbReference type="Gene3D" id="3.40.50.150">
    <property type="entry name" value="Vaccinia Virus protein VP39"/>
    <property type="match status" value="1"/>
</dbReference>
<dbReference type="Pfam" id="PF00043">
    <property type="entry name" value="GST_C"/>
    <property type="match status" value="1"/>
</dbReference>
<dbReference type="SUPFAM" id="SSF47616">
    <property type="entry name" value="GST C-terminal domain-like"/>
    <property type="match status" value="1"/>
</dbReference>
<evidence type="ECO:0000256" key="2">
    <source>
        <dbReference type="ARBA" id="ARBA00022679"/>
    </source>
</evidence>
<dbReference type="InterPro" id="IPR010987">
    <property type="entry name" value="Glutathione-S-Trfase_C-like"/>
</dbReference>
<evidence type="ECO:0000256" key="3">
    <source>
        <dbReference type="ARBA" id="ARBA00047960"/>
    </source>
</evidence>
<comment type="caution">
    <text evidence="7">The sequence shown here is derived from an EMBL/GenBank/DDBJ whole genome shotgun (WGS) entry which is preliminary data.</text>
</comment>
<evidence type="ECO:0000313" key="8">
    <source>
        <dbReference type="Proteomes" id="UP000092993"/>
    </source>
</evidence>
<dbReference type="InterPro" id="IPR029063">
    <property type="entry name" value="SAM-dependent_MTases_sf"/>
</dbReference>
<dbReference type="SUPFAM" id="SSF53335">
    <property type="entry name" value="S-adenosyl-L-methionine-dependent methyltransferases"/>
    <property type="match status" value="1"/>
</dbReference>
<dbReference type="Pfam" id="PF02798">
    <property type="entry name" value="GST_N"/>
    <property type="match status" value="1"/>
</dbReference>